<dbReference type="AlphaFoldDB" id="A0A1S7QR54"/>
<dbReference type="Proteomes" id="UP000191987">
    <property type="component" value="Unassembled WGS sequence"/>
</dbReference>
<organism evidence="1 2">
    <name type="scientific">Agrobacterium deltaense Zutra 3/1</name>
    <dbReference type="NCBI Taxonomy" id="1183427"/>
    <lineage>
        <taxon>Bacteria</taxon>
        <taxon>Pseudomonadati</taxon>
        <taxon>Pseudomonadota</taxon>
        <taxon>Alphaproteobacteria</taxon>
        <taxon>Hyphomicrobiales</taxon>
        <taxon>Rhizobiaceae</taxon>
        <taxon>Rhizobium/Agrobacterium group</taxon>
        <taxon>Agrobacterium</taxon>
    </lineage>
</organism>
<evidence type="ECO:0000313" key="2">
    <source>
        <dbReference type="Proteomes" id="UP000191987"/>
    </source>
</evidence>
<name>A0A1S7QR54_9HYPH</name>
<gene>
    <name evidence="1" type="ORF">AGR7C_Lc100028</name>
</gene>
<protein>
    <submittedName>
        <fullName evidence="1">Uncharacterized protein</fullName>
    </submittedName>
</protein>
<proteinExistence type="predicted"/>
<evidence type="ECO:0000313" key="1">
    <source>
        <dbReference type="EMBL" id="CUX40447.1"/>
    </source>
</evidence>
<sequence>MVFQLGWDPLRVQEMTAAEIAHWCNRAVIFAERKRSRS</sequence>
<accession>A0A1S7QR54</accession>
<reference evidence="1 2" key="1">
    <citation type="submission" date="2016-01" db="EMBL/GenBank/DDBJ databases">
        <authorList>
            <person name="Oliw E.H."/>
        </authorList>
    </citation>
    <scope>NUCLEOTIDE SEQUENCE [LARGE SCALE GENOMIC DNA]</scope>
    <source>
        <strain evidence="1 2">Zutra 3-1</strain>
    </source>
</reference>
<dbReference type="EMBL" id="FBWG01000028">
    <property type="protein sequence ID" value="CUX40447.1"/>
    <property type="molecule type" value="Genomic_DNA"/>
</dbReference>